<comment type="caution">
    <text evidence="9">The sequence shown here is derived from an EMBL/GenBank/DDBJ whole genome shotgun (WGS) entry which is preliminary data.</text>
</comment>
<feature type="transmembrane region" description="Helical" evidence="8">
    <location>
        <begin position="175"/>
        <end position="196"/>
    </location>
</feature>
<keyword evidence="10" id="KW-1185">Reference proteome</keyword>
<dbReference type="AlphaFoldDB" id="A0A2N6T6V2"/>
<keyword evidence="3" id="KW-0813">Transport</keyword>
<protein>
    <submittedName>
        <fullName evidence="9">Iron ABC transporter permease</fullName>
    </submittedName>
</protein>
<evidence type="ECO:0000256" key="6">
    <source>
        <dbReference type="ARBA" id="ARBA00022989"/>
    </source>
</evidence>
<comment type="similarity">
    <text evidence="2">Belongs to the binding-protein-dependent transport system permease family. FecCD subfamily.</text>
</comment>
<evidence type="ECO:0000256" key="7">
    <source>
        <dbReference type="ARBA" id="ARBA00023136"/>
    </source>
</evidence>
<name>A0A2N6T6V2_9CORY</name>
<keyword evidence="7 8" id="KW-0472">Membrane</keyword>
<feature type="transmembrane region" description="Helical" evidence="8">
    <location>
        <begin position="331"/>
        <end position="350"/>
    </location>
</feature>
<dbReference type="GO" id="GO:0005886">
    <property type="term" value="C:plasma membrane"/>
    <property type="evidence" value="ECO:0007669"/>
    <property type="project" value="UniProtKB-SubCell"/>
</dbReference>
<feature type="transmembrane region" description="Helical" evidence="8">
    <location>
        <begin position="262"/>
        <end position="288"/>
    </location>
</feature>
<accession>A0A2N6T6V2</accession>
<proteinExistence type="inferred from homology"/>
<dbReference type="Gene3D" id="1.10.3470.10">
    <property type="entry name" value="ABC transporter involved in vitamin B12 uptake, BtuC"/>
    <property type="match status" value="1"/>
</dbReference>
<evidence type="ECO:0000313" key="9">
    <source>
        <dbReference type="EMBL" id="PMC65032.1"/>
    </source>
</evidence>
<dbReference type="Pfam" id="PF01032">
    <property type="entry name" value="FecCD"/>
    <property type="match status" value="1"/>
</dbReference>
<gene>
    <name evidence="9" type="ORF">CJ203_03190</name>
</gene>
<evidence type="ECO:0000256" key="5">
    <source>
        <dbReference type="ARBA" id="ARBA00022692"/>
    </source>
</evidence>
<dbReference type="InterPro" id="IPR037294">
    <property type="entry name" value="ABC_BtuC-like"/>
</dbReference>
<feature type="transmembrane region" description="Helical" evidence="8">
    <location>
        <begin position="217"/>
        <end position="242"/>
    </location>
</feature>
<evidence type="ECO:0000256" key="3">
    <source>
        <dbReference type="ARBA" id="ARBA00022448"/>
    </source>
</evidence>
<evidence type="ECO:0000256" key="4">
    <source>
        <dbReference type="ARBA" id="ARBA00022475"/>
    </source>
</evidence>
<dbReference type="PANTHER" id="PTHR30472">
    <property type="entry name" value="FERRIC ENTEROBACTIN TRANSPORT SYSTEM PERMEASE PROTEIN"/>
    <property type="match status" value="1"/>
</dbReference>
<dbReference type="GO" id="GO:0022857">
    <property type="term" value="F:transmembrane transporter activity"/>
    <property type="evidence" value="ECO:0007669"/>
    <property type="project" value="InterPro"/>
</dbReference>
<dbReference type="CDD" id="cd06550">
    <property type="entry name" value="TM_ABC_iron-siderophores_like"/>
    <property type="match status" value="1"/>
</dbReference>
<evidence type="ECO:0000256" key="1">
    <source>
        <dbReference type="ARBA" id="ARBA00004651"/>
    </source>
</evidence>
<feature type="transmembrane region" description="Helical" evidence="8">
    <location>
        <begin position="86"/>
        <end position="103"/>
    </location>
</feature>
<evidence type="ECO:0000256" key="8">
    <source>
        <dbReference type="SAM" id="Phobius"/>
    </source>
</evidence>
<organism evidence="9 10">
    <name type="scientific">Corynebacterium tuscaniense</name>
    <dbReference type="NCBI Taxonomy" id="302449"/>
    <lineage>
        <taxon>Bacteria</taxon>
        <taxon>Bacillati</taxon>
        <taxon>Actinomycetota</taxon>
        <taxon>Actinomycetes</taxon>
        <taxon>Mycobacteriales</taxon>
        <taxon>Corynebacteriaceae</taxon>
        <taxon>Corynebacterium</taxon>
    </lineage>
</organism>
<feature type="transmembrane region" description="Helical" evidence="8">
    <location>
        <begin position="115"/>
        <end position="136"/>
    </location>
</feature>
<dbReference type="SUPFAM" id="SSF81345">
    <property type="entry name" value="ABC transporter involved in vitamin B12 uptake, BtuC"/>
    <property type="match status" value="1"/>
</dbReference>
<feature type="transmembrane region" description="Helical" evidence="8">
    <location>
        <begin position="143"/>
        <end position="163"/>
    </location>
</feature>
<dbReference type="PANTHER" id="PTHR30472:SF1">
    <property type="entry name" value="FE(3+) DICITRATE TRANSPORT SYSTEM PERMEASE PROTEIN FECC-RELATED"/>
    <property type="match status" value="1"/>
</dbReference>
<keyword evidence="4" id="KW-1003">Cell membrane</keyword>
<reference evidence="9 10" key="1">
    <citation type="submission" date="2017-09" db="EMBL/GenBank/DDBJ databases">
        <title>Bacterial strain isolated from the female urinary microbiota.</title>
        <authorList>
            <person name="Thomas-White K."/>
            <person name="Kumar N."/>
            <person name="Forster S."/>
            <person name="Putonti C."/>
            <person name="Lawley T."/>
            <person name="Wolfe A.J."/>
        </authorList>
    </citation>
    <scope>NUCLEOTIDE SEQUENCE [LARGE SCALE GENOMIC DNA]</scope>
    <source>
        <strain evidence="9 10">UMB0792</strain>
    </source>
</reference>
<dbReference type="Proteomes" id="UP000235836">
    <property type="component" value="Unassembled WGS sequence"/>
</dbReference>
<sequence length="357" mass="36577">MKTATQADPPPHTVRSGFSLTGKSGALAALFALLAAGFILSLAVGARNIELVDVWHALTHIRDLRRNMDTISQDELTVAALRFPRTLLAILVGAALGIAGALIQGHTRNPLADPGILGVSAGAALAVVVSFTFLGVTSVTGSAVVAFIGAGLATVAVFALAAAGNGHVNPLNLVLGGAALSAVMGAATSAFVLIDANSLDQMRFWNVGSVAGRSLDVFWGVLPFIGFGVVAAFASAPGLNLLTLGEDVASSLGVNVQRHRVAGMAIIALLAGSATAAAGPIGFLALVVPHISRTICGPDYRWILPLSSVIGANFLLYADIAGRLIARPAEVQVGIVLAFVGAPFFIWMMYRNKVMAL</sequence>
<evidence type="ECO:0000313" key="10">
    <source>
        <dbReference type="Proteomes" id="UP000235836"/>
    </source>
</evidence>
<dbReference type="FunFam" id="1.10.3470.10:FF:000001">
    <property type="entry name" value="Vitamin B12 ABC transporter permease BtuC"/>
    <property type="match status" value="1"/>
</dbReference>
<keyword evidence="5 8" id="KW-0812">Transmembrane</keyword>
<feature type="transmembrane region" description="Helical" evidence="8">
    <location>
        <begin position="300"/>
        <end position="325"/>
    </location>
</feature>
<feature type="transmembrane region" description="Helical" evidence="8">
    <location>
        <begin position="26"/>
        <end position="46"/>
    </location>
</feature>
<evidence type="ECO:0000256" key="2">
    <source>
        <dbReference type="ARBA" id="ARBA00007935"/>
    </source>
</evidence>
<dbReference type="InterPro" id="IPR000522">
    <property type="entry name" value="ABC_transptr_permease_BtuC"/>
</dbReference>
<comment type="subcellular location">
    <subcellularLocation>
        <location evidence="1">Cell membrane</location>
        <topology evidence="1">Multi-pass membrane protein</topology>
    </subcellularLocation>
</comment>
<dbReference type="GO" id="GO:0033214">
    <property type="term" value="P:siderophore-iron import into cell"/>
    <property type="evidence" value="ECO:0007669"/>
    <property type="project" value="TreeGrafter"/>
</dbReference>
<dbReference type="RefSeq" id="WP_102723519.1">
    <property type="nucleotide sequence ID" value="NZ_PNHG01000003.1"/>
</dbReference>
<keyword evidence="6 8" id="KW-1133">Transmembrane helix</keyword>
<dbReference type="EMBL" id="PNHG01000003">
    <property type="protein sequence ID" value="PMC65032.1"/>
    <property type="molecule type" value="Genomic_DNA"/>
</dbReference>